<proteinExistence type="predicted"/>
<dbReference type="PANTHER" id="PTHR36302:SF1">
    <property type="entry name" value="COPPER CHAPERONE PCU(A)C"/>
    <property type="match status" value="1"/>
</dbReference>
<dbReference type="InterPro" id="IPR007410">
    <property type="entry name" value="LpqE-like"/>
</dbReference>
<dbReference type="InterPro" id="IPR036182">
    <property type="entry name" value="PCuAC_sf"/>
</dbReference>
<gene>
    <name evidence="2" type="ORF">OHM77_06065</name>
</gene>
<evidence type="ECO:0000256" key="1">
    <source>
        <dbReference type="SAM" id="SignalP"/>
    </source>
</evidence>
<evidence type="ECO:0000313" key="2">
    <source>
        <dbReference type="EMBL" id="WIM06830.1"/>
    </source>
</evidence>
<dbReference type="Proteomes" id="UP001234916">
    <property type="component" value="Chromosome"/>
</dbReference>
<sequence length="170" mass="17792">MTTRNSLLFAALMIAGSAFAAGAADSVTVIDPYVRLAPPNAPATGAFMVLKNAGGKDAKVIKADNSASRTTELHTHLNEGGVMKMRQVPAIEIKAGGETKLAPGGLHVMMIDMKAPLKEGDTVAITLTFDDGSSKKVEAPVKKMMTSMPTPAGSMGSGMDHKMPMDHKMH</sequence>
<reference evidence="2" key="1">
    <citation type="journal article" date="2023" name="Nat. Microbiol.">
        <title>Enrichment and characterization of a nitric oxide-reducing microbial community in a continuous bioreactor.</title>
        <authorList>
            <person name="Garrido-Amador P."/>
            <person name="Stortenbeker N."/>
            <person name="Wessels H.J.C.T."/>
            <person name="Speth D.R."/>
            <person name="Garcia-Heredia I."/>
            <person name="Kartal B."/>
        </authorList>
    </citation>
    <scope>NUCLEOTIDE SEQUENCE</scope>
    <source>
        <strain evidence="2">MAG1</strain>
    </source>
</reference>
<dbReference type="Pfam" id="PF04314">
    <property type="entry name" value="PCuAC"/>
    <property type="match status" value="1"/>
</dbReference>
<organism evidence="2">
    <name type="scientific">Candidatus Nitricoxidivorans perseverans</name>
    <dbReference type="NCBI Taxonomy" id="2975601"/>
    <lineage>
        <taxon>Bacteria</taxon>
        <taxon>Pseudomonadati</taxon>
        <taxon>Pseudomonadota</taxon>
        <taxon>Betaproteobacteria</taxon>
        <taxon>Nitrosomonadales</taxon>
        <taxon>Sterolibacteriaceae</taxon>
        <taxon>Candidatus Nitricoxidivorans</taxon>
    </lineage>
</organism>
<dbReference type="Gene3D" id="2.60.40.1890">
    <property type="entry name" value="PCu(A)C copper chaperone"/>
    <property type="match status" value="1"/>
</dbReference>
<feature type="chain" id="PRO_5041288938" evidence="1">
    <location>
        <begin position="21"/>
        <end position="170"/>
    </location>
</feature>
<accession>A0AA49FNI9</accession>
<feature type="signal peptide" evidence="1">
    <location>
        <begin position="1"/>
        <end position="20"/>
    </location>
</feature>
<dbReference type="KEGG" id="npv:OHM77_06065"/>
<dbReference type="AlphaFoldDB" id="A0AA49FNI9"/>
<keyword evidence="1" id="KW-0732">Signal</keyword>
<dbReference type="EMBL" id="CP107246">
    <property type="protein sequence ID" value="WIM06830.1"/>
    <property type="molecule type" value="Genomic_DNA"/>
</dbReference>
<protein>
    <submittedName>
        <fullName evidence="2">Copper chaperone PCu(A)C</fullName>
    </submittedName>
</protein>
<name>A0AA49FNI9_9PROT</name>
<dbReference type="PANTHER" id="PTHR36302">
    <property type="entry name" value="BLR7088 PROTEIN"/>
    <property type="match status" value="1"/>
</dbReference>
<dbReference type="InterPro" id="IPR058248">
    <property type="entry name" value="Lxx211020-like"/>
</dbReference>
<dbReference type="SUPFAM" id="SSF110087">
    <property type="entry name" value="DR1885-like metal-binding protein"/>
    <property type="match status" value="1"/>
</dbReference>